<feature type="domain" description="HTH cro/C1-type" evidence="2">
    <location>
        <begin position="23"/>
        <end position="77"/>
    </location>
</feature>
<gene>
    <name evidence="3" type="ORF">JOE66_000419</name>
</gene>
<dbReference type="PROSITE" id="PS50943">
    <property type="entry name" value="HTH_CROC1"/>
    <property type="match status" value="1"/>
</dbReference>
<dbReference type="InterPro" id="IPR014710">
    <property type="entry name" value="RmlC-like_jellyroll"/>
</dbReference>
<dbReference type="Pfam" id="PF07883">
    <property type="entry name" value="Cupin_2"/>
    <property type="match status" value="1"/>
</dbReference>
<dbReference type="SUPFAM" id="SSF47413">
    <property type="entry name" value="lambda repressor-like DNA-binding domains"/>
    <property type="match status" value="1"/>
</dbReference>
<keyword evidence="1" id="KW-0238">DNA-binding</keyword>
<proteinExistence type="predicted"/>
<evidence type="ECO:0000313" key="3">
    <source>
        <dbReference type="EMBL" id="MBM7470785.1"/>
    </source>
</evidence>
<reference evidence="3 4" key="1">
    <citation type="submission" date="2021-01" db="EMBL/GenBank/DDBJ databases">
        <title>Sequencing the genomes of 1000 actinobacteria strains.</title>
        <authorList>
            <person name="Klenk H.-P."/>
        </authorList>
    </citation>
    <scope>NUCLEOTIDE SEQUENCE [LARGE SCALE GENOMIC DNA]</scope>
    <source>
        <strain evidence="3 4">DSM 13057</strain>
    </source>
</reference>
<dbReference type="Proteomes" id="UP000776164">
    <property type="component" value="Unassembled WGS sequence"/>
</dbReference>
<dbReference type="SUPFAM" id="SSF51182">
    <property type="entry name" value="RmlC-like cupins"/>
    <property type="match status" value="1"/>
</dbReference>
<name>A0ABS2L134_9MICO</name>
<sequence length="215" mass="22694">MATSSGRNTTPLDHDAVAMGELIRARRKNMGLTLKDLAALSGLSHPFISLVERGRARPSMPSFVNLAKALDATPVDLYEALEAASLRSAPAGVPASILQTGGLRHAYGDDSGHVLISVPGRVRMMEIQSLGSPNESRLTHAGVDEYLYVLEGRVEVAAGAESFQLVVGDSIRLAAGTPHNWWSADGVPFRVMMTSVDLGDSIDAAESGAARSLSE</sequence>
<dbReference type="EMBL" id="JAFBBU010000001">
    <property type="protein sequence ID" value="MBM7470785.1"/>
    <property type="molecule type" value="Genomic_DNA"/>
</dbReference>
<dbReference type="RefSeq" id="WP_205106487.1">
    <property type="nucleotide sequence ID" value="NZ_BAAAHT010000018.1"/>
</dbReference>
<dbReference type="InterPro" id="IPR011051">
    <property type="entry name" value="RmlC_Cupin_sf"/>
</dbReference>
<protein>
    <submittedName>
        <fullName evidence="3">Transcriptional regulator with XRE-family HTH domain</fullName>
    </submittedName>
</protein>
<dbReference type="SMART" id="SM00530">
    <property type="entry name" value="HTH_XRE"/>
    <property type="match status" value="1"/>
</dbReference>
<dbReference type="InterPro" id="IPR050807">
    <property type="entry name" value="TransReg_Diox_bact_type"/>
</dbReference>
<dbReference type="CDD" id="cd00093">
    <property type="entry name" value="HTH_XRE"/>
    <property type="match status" value="1"/>
</dbReference>
<dbReference type="PANTHER" id="PTHR46797">
    <property type="entry name" value="HTH-TYPE TRANSCRIPTIONAL REGULATOR"/>
    <property type="match status" value="1"/>
</dbReference>
<comment type="caution">
    <text evidence="3">The sequence shown here is derived from an EMBL/GenBank/DDBJ whole genome shotgun (WGS) entry which is preliminary data.</text>
</comment>
<keyword evidence="4" id="KW-1185">Reference proteome</keyword>
<dbReference type="Gene3D" id="1.10.260.40">
    <property type="entry name" value="lambda repressor-like DNA-binding domains"/>
    <property type="match status" value="1"/>
</dbReference>
<dbReference type="InterPro" id="IPR013096">
    <property type="entry name" value="Cupin_2"/>
</dbReference>
<dbReference type="Pfam" id="PF01381">
    <property type="entry name" value="HTH_3"/>
    <property type="match status" value="1"/>
</dbReference>
<dbReference type="InterPro" id="IPR001387">
    <property type="entry name" value="Cro/C1-type_HTH"/>
</dbReference>
<organism evidence="3 4">
    <name type="scientific">Subtercola frigoramans</name>
    <dbReference type="NCBI Taxonomy" id="120298"/>
    <lineage>
        <taxon>Bacteria</taxon>
        <taxon>Bacillati</taxon>
        <taxon>Actinomycetota</taxon>
        <taxon>Actinomycetes</taxon>
        <taxon>Micrococcales</taxon>
        <taxon>Microbacteriaceae</taxon>
        <taxon>Subtercola</taxon>
    </lineage>
</organism>
<dbReference type="PANTHER" id="PTHR46797:SF1">
    <property type="entry name" value="METHYLPHOSPHONATE SYNTHASE"/>
    <property type="match status" value="1"/>
</dbReference>
<accession>A0ABS2L134</accession>
<evidence type="ECO:0000313" key="4">
    <source>
        <dbReference type="Proteomes" id="UP000776164"/>
    </source>
</evidence>
<dbReference type="Gene3D" id="2.60.120.10">
    <property type="entry name" value="Jelly Rolls"/>
    <property type="match status" value="1"/>
</dbReference>
<dbReference type="InterPro" id="IPR010982">
    <property type="entry name" value="Lambda_DNA-bd_dom_sf"/>
</dbReference>
<evidence type="ECO:0000259" key="2">
    <source>
        <dbReference type="PROSITE" id="PS50943"/>
    </source>
</evidence>
<evidence type="ECO:0000256" key="1">
    <source>
        <dbReference type="ARBA" id="ARBA00023125"/>
    </source>
</evidence>
<dbReference type="CDD" id="cd02209">
    <property type="entry name" value="cupin_XRE_C"/>
    <property type="match status" value="1"/>
</dbReference>